<proteinExistence type="predicted"/>
<dbReference type="EMBL" id="VSRR010101813">
    <property type="protein sequence ID" value="MPC95323.1"/>
    <property type="molecule type" value="Genomic_DNA"/>
</dbReference>
<name>A0A5B7JLM1_PORTR</name>
<sequence>MDDWYCSGNIIERGSGGGCRREALIWFPSLEIYFVNSSSASLGSGYYRLGIHRPGQQTCRALAGTGGYREPMVPPPATFPGKVGKAKSNDQQFFIMTAAEARPEEPVSSLALFLAEKKLKRAALRGRASRQARRST</sequence>
<reference evidence="1 2" key="1">
    <citation type="submission" date="2019-05" db="EMBL/GenBank/DDBJ databases">
        <title>Another draft genome of Portunus trituberculatus and its Hox gene families provides insights of decapod evolution.</title>
        <authorList>
            <person name="Jeong J.-H."/>
            <person name="Song I."/>
            <person name="Kim S."/>
            <person name="Choi T."/>
            <person name="Kim D."/>
            <person name="Ryu S."/>
            <person name="Kim W."/>
        </authorList>
    </citation>
    <scope>NUCLEOTIDE SEQUENCE [LARGE SCALE GENOMIC DNA]</scope>
    <source>
        <tissue evidence="1">Muscle</tissue>
    </source>
</reference>
<keyword evidence="2" id="KW-1185">Reference proteome</keyword>
<organism evidence="1 2">
    <name type="scientific">Portunus trituberculatus</name>
    <name type="common">Swimming crab</name>
    <name type="synonym">Neptunus trituberculatus</name>
    <dbReference type="NCBI Taxonomy" id="210409"/>
    <lineage>
        <taxon>Eukaryota</taxon>
        <taxon>Metazoa</taxon>
        <taxon>Ecdysozoa</taxon>
        <taxon>Arthropoda</taxon>
        <taxon>Crustacea</taxon>
        <taxon>Multicrustacea</taxon>
        <taxon>Malacostraca</taxon>
        <taxon>Eumalacostraca</taxon>
        <taxon>Eucarida</taxon>
        <taxon>Decapoda</taxon>
        <taxon>Pleocyemata</taxon>
        <taxon>Brachyura</taxon>
        <taxon>Eubrachyura</taxon>
        <taxon>Portunoidea</taxon>
        <taxon>Portunidae</taxon>
        <taxon>Portuninae</taxon>
        <taxon>Portunus</taxon>
    </lineage>
</organism>
<evidence type="ECO:0000313" key="2">
    <source>
        <dbReference type="Proteomes" id="UP000324222"/>
    </source>
</evidence>
<evidence type="ECO:0000313" key="1">
    <source>
        <dbReference type="EMBL" id="MPC95323.1"/>
    </source>
</evidence>
<dbReference type="Proteomes" id="UP000324222">
    <property type="component" value="Unassembled WGS sequence"/>
</dbReference>
<accession>A0A5B7JLM1</accession>
<gene>
    <name evidence="1" type="ORF">E2C01_090530</name>
</gene>
<protein>
    <submittedName>
        <fullName evidence="1">Uncharacterized protein</fullName>
    </submittedName>
</protein>
<comment type="caution">
    <text evidence="1">The sequence shown here is derived from an EMBL/GenBank/DDBJ whole genome shotgun (WGS) entry which is preliminary data.</text>
</comment>
<dbReference type="AlphaFoldDB" id="A0A5B7JLM1"/>